<evidence type="ECO:0000313" key="5">
    <source>
        <dbReference type="Proteomes" id="UP000824219"/>
    </source>
</evidence>
<keyword evidence="2" id="KW-0812">Transmembrane</keyword>
<dbReference type="PANTHER" id="PTHR46673:SF3">
    <property type="entry name" value="SOLUTE CARRIER FAMILY 3 (AMINO ACID TRANSPORTER HEAVY CHAIN), MEMBER 2A-RELATED"/>
    <property type="match status" value="1"/>
</dbReference>
<feature type="transmembrane region" description="Helical" evidence="2">
    <location>
        <begin position="586"/>
        <end position="608"/>
    </location>
</feature>
<dbReference type="GO" id="GO:0005975">
    <property type="term" value="P:carbohydrate metabolic process"/>
    <property type="evidence" value="ECO:0007669"/>
    <property type="project" value="InterPro"/>
</dbReference>
<evidence type="ECO:0000256" key="2">
    <source>
        <dbReference type="SAM" id="Phobius"/>
    </source>
</evidence>
<dbReference type="Gene3D" id="2.60.40.1180">
    <property type="entry name" value="Golgi alpha-mannosidase II"/>
    <property type="match status" value="2"/>
</dbReference>
<feature type="transmembrane region" description="Helical" evidence="2">
    <location>
        <begin position="66"/>
        <end position="88"/>
    </location>
</feature>
<dbReference type="OrthoDB" id="1740265at2759"/>
<sequence>MSNDAEPDPKMQPMSAGNGDASSALAVKNGIMKVKKPEEQESKFTGLSKEELFKVSRTPCWVRARWALLILFWLGWLGMLACAIAIIVQAPRCKPLPEMNWWDFGPLYQIGDVEAFVGPSGLKGLVVKVASLGQLKVKGLIVGPIHVSAADQPDSLNLTEITPAVGNLTDLEAVISTAHKKGISVVLDLTPNYKGSEPWFSNTLVTNVAEKVKVATDYWLTKGVDGILLYGVDSVDTVVPSFWTSIREIVSNHTKEEKKVKKKRVLIGATKTTSSDEVNKLLNGTGVDLLLSNVLRYKSGAEFGQVVQDLYSQKQTRLAWNLGHRVKGHLANIVESVTIKMHQLLLLTLPGAPIFNYGDEIGLKDRNTVFPVMIWDTTDTNETKTEVEQRKSLCTFFETVSGLRGKERSLLHGDYVLLYSDATTLAFLRAWDRSERYVAAFNWSPNDPVTLQLKHEMLLEKATVIVDTNKEKVAPDQSMNLTQLVLEPQQAVLLKFPQAYKRLCSNKAAKMSNDAEVDMKDVELNEVDPERQPMTAGNGDAGSALAVKNGIVKVKMPEEQESKFTGLSKEELLKVAGTPGWVRARWALLILFWLGWLGMLAGAIAIIVQAPRCKPLPEMNWWDYGPLYQIGDVEAFVGSSGLEGLEAKVRSLGQLKVKGLIVGPIHVSTTDQPDSLNLTEITPSVGNLTDLEAVINTAHKKGISVVLDLTPNYKGSEPWFSNTLVTNVAEKVKVATDYWLSKGVDGILLYGVDRVATVVPSIWNSIRETVSNHTKEEKKKVLIGVTSSTSPGEVNKLLNLTGVDLLLSDVLKQKYGSDIGPVVQTLYSPNGTRPAWNLGHRVRGHTANIQDSVNVKMAQLLLLTLPGTPVFNYGDEIGLKDEGTLTPVMIWDMSDTNETKKAEVERMKSLRTFFETVSGLRGKERSLLHGDYVPLFNDATTLAYLRAWDQSQRYIAAFNWSPNDPVTLQLKHEMLPEKATVVVDTKQEKVASERSMNLAQLVLEPQQAVLLKFPYVA</sequence>
<reference evidence="4 5" key="1">
    <citation type="submission" date="2021-06" db="EMBL/GenBank/DDBJ databases">
        <title>Chromosome-level genome assembly of the red-tail catfish (Hemibagrus wyckioides).</title>
        <authorList>
            <person name="Shao F."/>
        </authorList>
    </citation>
    <scope>NUCLEOTIDE SEQUENCE [LARGE SCALE GENOMIC DNA]</scope>
    <source>
        <strain evidence="4">EC202008001</strain>
        <tissue evidence="4">Blood</tissue>
    </source>
</reference>
<dbReference type="AlphaFoldDB" id="A0A9D3NFL9"/>
<proteinExistence type="predicted"/>
<dbReference type="GO" id="GO:0015180">
    <property type="term" value="F:L-alanine transmembrane transporter activity"/>
    <property type="evidence" value="ECO:0007669"/>
    <property type="project" value="TreeGrafter"/>
</dbReference>
<dbReference type="SUPFAM" id="SSF51445">
    <property type="entry name" value="(Trans)glycosidases"/>
    <property type="match status" value="2"/>
</dbReference>
<dbReference type="InterPro" id="IPR006047">
    <property type="entry name" value="GH13_cat_dom"/>
</dbReference>
<dbReference type="EMBL" id="JAHKSW010000018">
    <property type="protein sequence ID" value="KAG7321357.1"/>
    <property type="molecule type" value="Genomic_DNA"/>
</dbReference>
<keyword evidence="2" id="KW-0472">Membrane</keyword>
<dbReference type="GO" id="GO:0016324">
    <property type="term" value="C:apical plasma membrane"/>
    <property type="evidence" value="ECO:0007669"/>
    <property type="project" value="TreeGrafter"/>
</dbReference>
<organism evidence="4 5">
    <name type="scientific">Hemibagrus wyckioides</name>
    <dbReference type="NCBI Taxonomy" id="337641"/>
    <lineage>
        <taxon>Eukaryota</taxon>
        <taxon>Metazoa</taxon>
        <taxon>Chordata</taxon>
        <taxon>Craniata</taxon>
        <taxon>Vertebrata</taxon>
        <taxon>Euteleostomi</taxon>
        <taxon>Actinopterygii</taxon>
        <taxon>Neopterygii</taxon>
        <taxon>Teleostei</taxon>
        <taxon>Ostariophysi</taxon>
        <taxon>Siluriformes</taxon>
        <taxon>Bagridae</taxon>
        <taxon>Hemibagrus</taxon>
    </lineage>
</organism>
<dbReference type="InterPro" id="IPR017853">
    <property type="entry name" value="GH"/>
</dbReference>
<name>A0A9D3NFL9_9TELE</name>
<dbReference type="GO" id="GO:1904273">
    <property type="term" value="P:L-alanine import across plasma membrane"/>
    <property type="evidence" value="ECO:0007669"/>
    <property type="project" value="TreeGrafter"/>
</dbReference>
<dbReference type="Proteomes" id="UP000824219">
    <property type="component" value="Linkage Group LG18"/>
</dbReference>
<accession>A0A9D3NFL9</accession>
<dbReference type="InterPro" id="IPR031984">
    <property type="entry name" value="SLC3A2_N"/>
</dbReference>
<keyword evidence="2" id="KW-1133">Transmembrane helix</keyword>
<dbReference type="GO" id="GO:1903801">
    <property type="term" value="P:L-leucine import across plasma membrane"/>
    <property type="evidence" value="ECO:0007669"/>
    <property type="project" value="TreeGrafter"/>
</dbReference>
<keyword evidence="5" id="KW-1185">Reference proteome</keyword>
<comment type="caution">
    <text evidence="4">The sequence shown here is derived from an EMBL/GenBank/DDBJ whole genome shotgun (WGS) entry which is preliminary data.</text>
</comment>
<dbReference type="Pfam" id="PF16028">
    <property type="entry name" value="SLC3A2_N"/>
    <property type="match status" value="2"/>
</dbReference>
<protein>
    <recommendedName>
        <fullName evidence="3">Glycosyl hydrolase family 13 catalytic domain-containing protein</fullName>
    </recommendedName>
</protein>
<dbReference type="GO" id="GO:0016323">
    <property type="term" value="C:basolateral plasma membrane"/>
    <property type="evidence" value="ECO:0007669"/>
    <property type="project" value="TreeGrafter"/>
</dbReference>
<dbReference type="SMART" id="SM00642">
    <property type="entry name" value="Aamy"/>
    <property type="match status" value="1"/>
</dbReference>
<evidence type="ECO:0000259" key="3">
    <source>
        <dbReference type="SMART" id="SM00642"/>
    </source>
</evidence>
<dbReference type="Gene3D" id="3.20.20.80">
    <property type="entry name" value="Glycosidases"/>
    <property type="match status" value="2"/>
</dbReference>
<dbReference type="PANTHER" id="PTHR46673">
    <property type="entry name" value="4F2 CELL-SURFACE ANTIGEN HEAVY CHAIN"/>
    <property type="match status" value="1"/>
</dbReference>
<dbReference type="Pfam" id="PF00128">
    <property type="entry name" value="Alpha-amylase"/>
    <property type="match status" value="2"/>
</dbReference>
<dbReference type="GO" id="GO:0015190">
    <property type="term" value="F:L-leucine transmembrane transporter activity"/>
    <property type="evidence" value="ECO:0007669"/>
    <property type="project" value="TreeGrafter"/>
</dbReference>
<gene>
    <name evidence="4" type="ORF">KOW79_015772</name>
</gene>
<evidence type="ECO:0000256" key="1">
    <source>
        <dbReference type="SAM" id="MobiDB-lite"/>
    </source>
</evidence>
<dbReference type="GO" id="GO:0015173">
    <property type="term" value="F:aromatic amino acid transmembrane transporter activity"/>
    <property type="evidence" value="ECO:0007669"/>
    <property type="project" value="TreeGrafter"/>
</dbReference>
<dbReference type="InterPro" id="IPR042280">
    <property type="entry name" value="SLC3A2"/>
</dbReference>
<feature type="region of interest" description="Disordered" evidence="1">
    <location>
        <begin position="1"/>
        <end position="22"/>
    </location>
</feature>
<dbReference type="GO" id="GO:0015823">
    <property type="term" value="P:phenylalanine transport"/>
    <property type="evidence" value="ECO:0007669"/>
    <property type="project" value="TreeGrafter"/>
</dbReference>
<evidence type="ECO:0000313" key="4">
    <source>
        <dbReference type="EMBL" id="KAG7321357.1"/>
    </source>
</evidence>
<feature type="domain" description="Glycosyl hydrolase family 13 catalytic" evidence="3">
    <location>
        <begin position="633"/>
        <end position="911"/>
    </location>
</feature>
<dbReference type="InterPro" id="IPR013780">
    <property type="entry name" value="Glyco_hydro_b"/>
</dbReference>